<evidence type="ECO:0000259" key="1">
    <source>
        <dbReference type="Pfam" id="PF08588"/>
    </source>
</evidence>
<proteinExistence type="predicted"/>
<dbReference type="Pfam" id="PF08588">
    <property type="entry name" value="Duc1"/>
    <property type="match status" value="2"/>
</dbReference>
<evidence type="ECO:0000313" key="3">
    <source>
        <dbReference type="Proteomes" id="UP000738325"/>
    </source>
</evidence>
<dbReference type="EMBL" id="JAAAIP010000198">
    <property type="protein sequence ID" value="KAG0322991.1"/>
    <property type="molecule type" value="Genomic_DNA"/>
</dbReference>
<dbReference type="OrthoDB" id="2119945at2759"/>
<sequence length="360" mass="40820">MVKLRVRVGGSYTDLAIINCNDEHNPLEFETPDFKGRAVIRIRDFVGITSNGSPPIHNSEYFKGHNRRFSIQIEGRFKRQWDGEQVYFGTDFDRSVRLPTAFDVMFKVAQYIDPVVKTSLSEDGKPWILSPLVSSINVMNAWRPQDANLPSPPVTPRQSTDMSRNLAVNSEHTSSWGFLGKLKRGNRSSVHSVTSVSSSMSNDVYSQGGSPRHSSENLDIIQPRFINGTQLSGSPMSTTPNSMDSPAEDFDDSDMPLGHWRQHLEEDTTFFKPNMSNMGTAKRRKYFQTEETRRQFVFNPHLVHGFEFFAPYMNFNTGGISIGGISLNVFKYLNGQPVRYTCRTLEGDTVFFVIQFELVD</sequence>
<dbReference type="PANTHER" id="PTHR34826:SF2">
    <property type="entry name" value="UPF0590 PROTEIN C409.17C"/>
    <property type="match status" value="1"/>
</dbReference>
<keyword evidence="3" id="KW-1185">Reference proteome</keyword>
<reference evidence="2" key="1">
    <citation type="journal article" date="2020" name="Fungal Divers.">
        <title>Resolving the Mortierellaceae phylogeny through synthesis of multi-gene phylogenetics and phylogenomics.</title>
        <authorList>
            <person name="Vandepol N."/>
            <person name="Liber J."/>
            <person name="Desiro A."/>
            <person name="Na H."/>
            <person name="Kennedy M."/>
            <person name="Barry K."/>
            <person name="Grigoriev I.V."/>
            <person name="Miller A.N."/>
            <person name="O'Donnell K."/>
            <person name="Stajich J.E."/>
            <person name="Bonito G."/>
        </authorList>
    </citation>
    <scope>NUCLEOTIDE SEQUENCE</scope>
    <source>
        <strain evidence="2">REB-010B</strain>
    </source>
</reference>
<dbReference type="InterPro" id="IPR013897">
    <property type="entry name" value="Duc1"/>
</dbReference>
<feature type="domain" description="Domain of unknown function at the cortex 1" evidence="1">
    <location>
        <begin position="234"/>
        <end position="359"/>
    </location>
</feature>
<name>A0A9P6RLK8_9FUNG</name>
<organism evidence="2 3">
    <name type="scientific">Dissophora globulifera</name>
    <dbReference type="NCBI Taxonomy" id="979702"/>
    <lineage>
        <taxon>Eukaryota</taxon>
        <taxon>Fungi</taxon>
        <taxon>Fungi incertae sedis</taxon>
        <taxon>Mucoromycota</taxon>
        <taxon>Mortierellomycotina</taxon>
        <taxon>Mortierellomycetes</taxon>
        <taxon>Mortierellales</taxon>
        <taxon>Mortierellaceae</taxon>
        <taxon>Dissophora</taxon>
    </lineage>
</organism>
<gene>
    <name evidence="2" type="ORF">BGZ99_002975</name>
</gene>
<dbReference type="PANTHER" id="PTHR34826">
    <property type="entry name" value="UPF0590 PROTEIN C409.17C"/>
    <property type="match status" value="1"/>
</dbReference>
<dbReference type="AlphaFoldDB" id="A0A9P6RLK8"/>
<protein>
    <recommendedName>
        <fullName evidence="1">Domain of unknown function at the cortex 1 domain-containing protein</fullName>
    </recommendedName>
</protein>
<feature type="domain" description="Domain of unknown function at the cortex 1" evidence="1">
    <location>
        <begin position="3"/>
        <end position="176"/>
    </location>
</feature>
<accession>A0A9P6RLK8</accession>
<dbReference type="Proteomes" id="UP000738325">
    <property type="component" value="Unassembled WGS sequence"/>
</dbReference>
<evidence type="ECO:0000313" key="2">
    <source>
        <dbReference type="EMBL" id="KAG0322991.1"/>
    </source>
</evidence>
<comment type="caution">
    <text evidence="2">The sequence shown here is derived from an EMBL/GenBank/DDBJ whole genome shotgun (WGS) entry which is preliminary data.</text>
</comment>